<sequence>MSGTLFIIAAASGTGKTSLVKSLVAGDDRLGVSVSHTTRPARPGEVDGVNYHFTDRERFLAEVAEGQFLEHAEVFGNLYGTSKTWVEQQLAEDRDVILEIDWQGAQIVRELMPQALSVFILPPSLKALAERLNGRGTDSTEVIAHRLSEAIADISHYAEFDYLVINDDFATALADLQGIVRAARLSHRAQSQRQAELIRRLLSGA</sequence>
<dbReference type="InterPro" id="IPR017665">
    <property type="entry name" value="Guanylate_kinase"/>
</dbReference>
<keyword evidence="7 9" id="KW-0067">ATP-binding</keyword>
<dbReference type="InterPro" id="IPR027417">
    <property type="entry name" value="P-loop_NTPase"/>
</dbReference>
<dbReference type="OrthoDB" id="9808150at2"/>
<keyword evidence="12" id="KW-1185">Reference proteome</keyword>
<comment type="function">
    <text evidence="9">Essential for recycling GMP and indirectly, cGMP.</text>
</comment>
<dbReference type="InterPro" id="IPR008145">
    <property type="entry name" value="GK/Ca_channel_bsu"/>
</dbReference>
<name>A0A2P6AS25_9GAMM</name>
<evidence type="ECO:0000256" key="1">
    <source>
        <dbReference type="ARBA" id="ARBA00005790"/>
    </source>
</evidence>
<evidence type="ECO:0000256" key="7">
    <source>
        <dbReference type="ARBA" id="ARBA00022840"/>
    </source>
</evidence>
<evidence type="ECO:0000259" key="10">
    <source>
        <dbReference type="PROSITE" id="PS50052"/>
    </source>
</evidence>
<dbReference type="Gene3D" id="3.40.50.300">
    <property type="entry name" value="P-loop containing nucleotide triphosphate hydrolases"/>
    <property type="match status" value="1"/>
</dbReference>
<dbReference type="SMART" id="SM00072">
    <property type="entry name" value="GuKc"/>
    <property type="match status" value="1"/>
</dbReference>
<dbReference type="HAMAP" id="MF_00328">
    <property type="entry name" value="Guanylate_kinase"/>
    <property type="match status" value="1"/>
</dbReference>
<feature type="binding site" evidence="9">
    <location>
        <begin position="10"/>
        <end position="17"/>
    </location>
    <ligand>
        <name>ATP</name>
        <dbReference type="ChEBI" id="CHEBI:30616"/>
    </ligand>
</feature>
<dbReference type="InterPro" id="IPR008144">
    <property type="entry name" value="Guanylate_kin-like_dom"/>
</dbReference>
<dbReference type="EMBL" id="PTQZ01000135">
    <property type="protein sequence ID" value="PQA41134.1"/>
    <property type="molecule type" value="Genomic_DNA"/>
</dbReference>
<reference evidence="12" key="1">
    <citation type="submission" date="2018-02" db="EMBL/GenBank/DDBJ databases">
        <title>Genome sequencing of Solimonas sp. HR-BB.</title>
        <authorList>
            <person name="Lee Y."/>
            <person name="Jeon C.O."/>
        </authorList>
    </citation>
    <scope>NUCLEOTIDE SEQUENCE [LARGE SCALE GENOMIC DNA]</scope>
    <source>
        <strain evidence="12">HR-E</strain>
    </source>
</reference>
<evidence type="ECO:0000256" key="9">
    <source>
        <dbReference type="HAMAP-Rule" id="MF_00328"/>
    </source>
</evidence>
<dbReference type="Pfam" id="PF00625">
    <property type="entry name" value="Guanylate_kin"/>
    <property type="match status" value="1"/>
</dbReference>
<comment type="caution">
    <text evidence="11">The sequence shown here is derived from an EMBL/GenBank/DDBJ whole genome shotgun (WGS) entry which is preliminary data.</text>
</comment>
<dbReference type="Proteomes" id="UP000243900">
    <property type="component" value="Unassembled WGS sequence"/>
</dbReference>
<keyword evidence="4 9" id="KW-0808">Transferase</keyword>
<evidence type="ECO:0000256" key="4">
    <source>
        <dbReference type="ARBA" id="ARBA00022679"/>
    </source>
</evidence>
<evidence type="ECO:0000256" key="8">
    <source>
        <dbReference type="ARBA" id="ARBA00030128"/>
    </source>
</evidence>
<dbReference type="InterPro" id="IPR020590">
    <property type="entry name" value="Guanylate_kinase_CS"/>
</dbReference>
<accession>A0A2P6AS25</accession>
<dbReference type="NCBIfam" id="TIGR03263">
    <property type="entry name" value="guanyl_kin"/>
    <property type="match status" value="1"/>
</dbReference>
<dbReference type="AlphaFoldDB" id="A0A2P6AS25"/>
<feature type="domain" description="Guanylate kinase-like" evidence="10">
    <location>
        <begin position="3"/>
        <end position="181"/>
    </location>
</feature>
<dbReference type="PANTHER" id="PTHR23117:SF13">
    <property type="entry name" value="GUANYLATE KINASE"/>
    <property type="match status" value="1"/>
</dbReference>
<dbReference type="FunFam" id="3.30.63.10:FF:000002">
    <property type="entry name" value="Guanylate kinase 1"/>
    <property type="match status" value="1"/>
</dbReference>
<dbReference type="PROSITE" id="PS50052">
    <property type="entry name" value="GUANYLATE_KINASE_2"/>
    <property type="match status" value="1"/>
</dbReference>
<evidence type="ECO:0000313" key="12">
    <source>
        <dbReference type="Proteomes" id="UP000243900"/>
    </source>
</evidence>
<dbReference type="EC" id="2.7.4.8" evidence="2 9"/>
<evidence type="ECO:0000256" key="2">
    <source>
        <dbReference type="ARBA" id="ARBA00012961"/>
    </source>
</evidence>
<dbReference type="SUPFAM" id="SSF52540">
    <property type="entry name" value="P-loop containing nucleoside triphosphate hydrolases"/>
    <property type="match status" value="1"/>
</dbReference>
<dbReference type="GO" id="GO:0005524">
    <property type="term" value="F:ATP binding"/>
    <property type="evidence" value="ECO:0007669"/>
    <property type="project" value="UniProtKB-UniRule"/>
</dbReference>
<evidence type="ECO:0000313" key="11">
    <source>
        <dbReference type="EMBL" id="PQA41134.1"/>
    </source>
</evidence>
<protein>
    <recommendedName>
        <fullName evidence="3 9">Guanylate kinase</fullName>
        <ecNumber evidence="2 9">2.7.4.8</ecNumber>
    </recommendedName>
    <alternativeName>
        <fullName evidence="8 9">GMP kinase</fullName>
    </alternativeName>
</protein>
<comment type="catalytic activity">
    <reaction evidence="9">
        <text>GMP + ATP = GDP + ADP</text>
        <dbReference type="Rhea" id="RHEA:20780"/>
        <dbReference type="ChEBI" id="CHEBI:30616"/>
        <dbReference type="ChEBI" id="CHEBI:58115"/>
        <dbReference type="ChEBI" id="CHEBI:58189"/>
        <dbReference type="ChEBI" id="CHEBI:456216"/>
        <dbReference type="EC" id="2.7.4.8"/>
    </reaction>
</comment>
<dbReference type="GO" id="GO:0005829">
    <property type="term" value="C:cytosol"/>
    <property type="evidence" value="ECO:0007669"/>
    <property type="project" value="TreeGrafter"/>
</dbReference>
<organism evidence="11 12">
    <name type="scientific">Amnimonas aquatica</name>
    <dbReference type="NCBI Taxonomy" id="2094561"/>
    <lineage>
        <taxon>Bacteria</taxon>
        <taxon>Pseudomonadati</taxon>
        <taxon>Pseudomonadota</taxon>
        <taxon>Gammaproteobacteria</taxon>
        <taxon>Moraxellales</taxon>
        <taxon>Moraxellaceae</taxon>
        <taxon>Amnimonas</taxon>
    </lineage>
</organism>
<proteinExistence type="inferred from homology"/>
<keyword evidence="6 9" id="KW-0418">Kinase</keyword>
<evidence type="ECO:0000256" key="5">
    <source>
        <dbReference type="ARBA" id="ARBA00022741"/>
    </source>
</evidence>
<gene>
    <name evidence="9" type="primary">gmk</name>
    <name evidence="11" type="ORF">C5O18_06330</name>
</gene>
<comment type="similarity">
    <text evidence="1 9">Belongs to the guanylate kinase family.</text>
</comment>
<dbReference type="CDD" id="cd00071">
    <property type="entry name" value="GMPK"/>
    <property type="match status" value="1"/>
</dbReference>
<dbReference type="Gene3D" id="3.30.63.10">
    <property type="entry name" value="Guanylate Kinase phosphate binding domain"/>
    <property type="match status" value="1"/>
</dbReference>
<keyword evidence="9" id="KW-0963">Cytoplasm</keyword>
<dbReference type="PROSITE" id="PS00856">
    <property type="entry name" value="GUANYLATE_KINASE_1"/>
    <property type="match status" value="1"/>
</dbReference>
<keyword evidence="5 9" id="KW-0547">Nucleotide-binding</keyword>
<dbReference type="PANTHER" id="PTHR23117">
    <property type="entry name" value="GUANYLATE KINASE-RELATED"/>
    <property type="match status" value="1"/>
</dbReference>
<evidence type="ECO:0000256" key="6">
    <source>
        <dbReference type="ARBA" id="ARBA00022777"/>
    </source>
</evidence>
<dbReference type="GO" id="GO:0004385">
    <property type="term" value="F:GMP kinase activity"/>
    <property type="evidence" value="ECO:0007669"/>
    <property type="project" value="UniProtKB-UniRule"/>
</dbReference>
<comment type="subcellular location">
    <subcellularLocation>
        <location evidence="9">Cytoplasm</location>
    </subcellularLocation>
</comment>
<dbReference type="RefSeq" id="WP_105192481.1">
    <property type="nucleotide sequence ID" value="NZ_PTQZ01000135.1"/>
</dbReference>
<evidence type="ECO:0000256" key="3">
    <source>
        <dbReference type="ARBA" id="ARBA00016296"/>
    </source>
</evidence>